<dbReference type="EMBL" id="JBHUDC010000007">
    <property type="protein sequence ID" value="MFD1514416.1"/>
    <property type="molecule type" value="Genomic_DNA"/>
</dbReference>
<keyword evidence="2" id="KW-1185">Reference proteome</keyword>
<reference evidence="1 2" key="1">
    <citation type="journal article" date="2019" name="Int. J. Syst. Evol. Microbiol.">
        <title>The Global Catalogue of Microorganisms (GCM) 10K type strain sequencing project: providing services to taxonomists for standard genome sequencing and annotation.</title>
        <authorList>
            <consortium name="The Broad Institute Genomics Platform"/>
            <consortium name="The Broad Institute Genome Sequencing Center for Infectious Disease"/>
            <person name="Wu L."/>
            <person name="Ma J."/>
        </authorList>
    </citation>
    <scope>NUCLEOTIDE SEQUENCE [LARGE SCALE GENOMIC DNA]</scope>
    <source>
        <strain evidence="1 2">CGMCC 1.12563</strain>
    </source>
</reference>
<gene>
    <name evidence="1" type="ORF">ACFSBT_14130</name>
</gene>
<protein>
    <submittedName>
        <fullName evidence="1">Uncharacterized protein</fullName>
    </submittedName>
</protein>
<dbReference type="AlphaFoldDB" id="A0ABD6AXT7"/>
<evidence type="ECO:0000313" key="1">
    <source>
        <dbReference type="EMBL" id="MFD1514416.1"/>
    </source>
</evidence>
<dbReference type="Proteomes" id="UP001597187">
    <property type="component" value="Unassembled WGS sequence"/>
</dbReference>
<comment type="caution">
    <text evidence="1">The sequence shown here is derived from an EMBL/GenBank/DDBJ whole genome shotgun (WGS) entry which is preliminary data.</text>
</comment>
<accession>A0ABD6AXT7</accession>
<organism evidence="1 2">
    <name type="scientific">Halomarina rubra</name>
    <dbReference type="NCBI Taxonomy" id="2071873"/>
    <lineage>
        <taxon>Archaea</taxon>
        <taxon>Methanobacteriati</taxon>
        <taxon>Methanobacteriota</taxon>
        <taxon>Stenosarchaea group</taxon>
        <taxon>Halobacteria</taxon>
        <taxon>Halobacteriales</taxon>
        <taxon>Natronomonadaceae</taxon>
        <taxon>Halomarina</taxon>
    </lineage>
</organism>
<evidence type="ECO:0000313" key="2">
    <source>
        <dbReference type="Proteomes" id="UP001597187"/>
    </source>
</evidence>
<proteinExistence type="predicted"/>
<dbReference type="RefSeq" id="WP_250874370.1">
    <property type="nucleotide sequence ID" value="NZ_JALXFV010000007.1"/>
</dbReference>
<name>A0ABD6AXT7_9EURY</name>
<sequence>MRPNADIPWSIHGRVKEYAQANNLTVEESYIETLQHGIDALPMPLEATDGLGTHSSSHLPYGPRSIQTTDGDINEYLTCLPRLHIPSQPVVFRSVGKRRATNEEIRTILTRFAKHIDQSIDDWFTIHQLGGAWVGRGLENYARTLTSLPDRWQGADFSIYKTEFGLYVAELSDSELVFVRTEADDRDEGVSELEIGFVTDGHPVQSRRYTQIAAQFGFDELTPGTDRALPSLRAGFSESIPLNVTERVMKSDQLGSGDEPWVAGAFVENPFRDDAVKQELLDGTPEAVLDDIGDHHLFDFEMLESYDELYCEFKSHHPASEDHDYEMQAASISALERVFGWQSSANVSISARYL</sequence>